<name>A0A319CTT9_9EURO</name>
<dbReference type="CDD" id="cd18802">
    <property type="entry name" value="SF2_C_dicer"/>
    <property type="match status" value="1"/>
</dbReference>
<dbReference type="GO" id="GO:0051607">
    <property type="term" value="P:defense response to virus"/>
    <property type="evidence" value="ECO:0007669"/>
    <property type="project" value="UniProtKB-KW"/>
</dbReference>
<gene>
    <name evidence="17" type="ORF">BO82DRAFT_418474</name>
</gene>
<dbReference type="EMBL" id="KZ821677">
    <property type="protein sequence ID" value="PYH86157.1"/>
    <property type="molecule type" value="Genomic_DNA"/>
</dbReference>
<keyword evidence="1" id="KW-0930">Antiviral protein</keyword>
<comment type="function">
    <text evidence="9">Dicer-like endonuclease involved in cleaving double-stranded RNA in the RNA interference (RNAi) pathway. Produces 21 to 25 bp dsRNAs (siRNAs) which target the selective destruction of homologous RNAs leading to sequence-specific suppression of gene expression, called post-transcriptional gene silencing (PTGS). Part of a broad host defense response against viral infection and transposons.</text>
</comment>
<evidence type="ECO:0000256" key="12">
    <source>
        <dbReference type="SAM" id="MobiDB-lite"/>
    </source>
</evidence>
<evidence type="ECO:0000259" key="16">
    <source>
        <dbReference type="PROSITE" id="PS51327"/>
    </source>
</evidence>
<proteinExistence type="inferred from homology"/>
<dbReference type="Proteomes" id="UP000248340">
    <property type="component" value="Unassembled WGS sequence"/>
</dbReference>
<accession>A0A319CTT9</accession>
<dbReference type="GO" id="GO:0003723">
    <property type="term" value="F:RNA binding"/>
    <property type="evidence" value="ECO:0007669"/>
    <property type="project" value="UniProtKB-UniRule"/>
</dbReference>
<dbReference type="GO" id="GO:0005737">
    <property type="term" value="C:cytoplasm"/>
    <property type="evidence" value="ECO:0007669"/>
    <property type="project" value="TreeGrafter"/>
</dbReference>
<feature type="domain" description="Helicase ATP-binding" evidence="14">
    <location>
        <begin position="30"/>
        <end position="209"/>
    </location>
</feature>
<dbReference type="GeneID" id="37142809"/>
<dbReference type="GO" id="GO:0004386">
    <property type="term" value="F:helicase activity"/>
    <property type="evidence" value="ECO:0007669"/>
    <property type="project" value="UniProtKB-KW"/>
</dbReference>
<evidence type="ECO:0000256" key="9">
    <source>
        <dbReference type="ARBA" id="ARBA00025403"/>
    </source>
</evidence>
<dbReference type="InterPro" id="IPR005034">
    <property type="entry name" value="Dicer_dimerisation"/>
</dbReference>
<keyword evidence="8" id="KW-0051">Antiviral defense</keyword>
<dbReference type="Gene3D" id="3.40.50.300">
    <property type="entry name" value="P-loop containing nucleotide triphosphate hydrolases"/>
    <property type="match status" value="2"/>
</dbReference>
<evidence type="ECO:0000259" key="15">
    <source>
        <dbReference type="PROSITE" id="PS51194"/>
    </source>
</evidence>
<dbReference type="InterPro" id="IPR036389">
    <property type="entry name" value="RNase_III_sf"/>
</dbReference>
<evidence type="ECO:0000313" key="17">
    <source>
        <dbReference type="EMBL" id="PYH86157.1"/>
    </source>
</evidence>
<dbReference type="SUPFAM" id="SSF52540">
    <property type="entry name" value="P-loop containing nucleoside triphosphate hydrolases"/>
    <property type="match status" value="1"/>
</dbReference>
<dbReference type="Pfam" id="PF00270">
    <property type="entry name" value="DEAD"/>
    <property type="match status" value="1"/>
</dbReference>
<evidence type="ECO:0000256" key="10">
    <source>
        <dbReference type="PROSITE-ProRule" id="PRU00657"/>
    </source>
</evidence>
<dbReference type="SMART" id="SM00490">
    <property type="entry name" value="HELICc"/>
    <property type="match status" value="1"/>
</dbReference>
<feature type="domain" description="Dicer dsRNA-binding fold" evidence="16">
    <location>
        <begin position="546"/>
        <end position="640"/>
    </location>
</feature>
<protein>
    <submittedName>
        <fullName evidence="17">ATP-dependent helicase dcl2-2</fullName>
    </submittedName>
</protein>
<dbReference type="Gene3D" id="1.10.1520.10">
    <property type="entry name" value="Ribonuclease III domain"/>
    <property type="match status" value="2"/>
</dbReference>
<evidence type="ECO:0000259" key="13">
    <source>
        <dbReference type="PROSITE" id="PS50142"/>
    </source>
</evidence>
<feature type="domain" description="RNase III" evidence="13">
    <location>
        <begin position="900"/>
        <end position="1044"/>
    </location>
</feature>
<evidence type="ECO:0000256" key="3">
    <source>
        <dbReference type="ARBA" id="ARBA00022741"/>
    </source>
</evidence>
<keyword evidence="2" id="KW-0677">Repeat</keyword>
<dbReference type="OrthoDB" id="416741at2759"/>
<dbReference type="GO" id="GO:0005634">
    <property type="term" value="C:nucleus"/>
    <property type="evidence" value="ECO:0007669"/>
    <property type="project" value="TreeGrafter"/>
</dbReference>
<evidence type="ECO:0000259" key="14">
    <source>
        <dbReference type="PROSITE" id="PS51192"/>
    </source>
</evidence>
<keyword evidence="11" id="KW-0175">Coiled coil</keyword>
<dbReference type="SUPFAM" id="SSF69065">
    <property type="entry name" value="RNase III domain-like"/>
    <property type="match status" value="2"/>
</dbReference>
<dbReference type="GO" id="GO:0005524">
    <property type="term" value="F:ATP binding"/>
    <property type="evidence" value="ECO:0007669"/>
    <property type="project" value="UniProtKB-KW"/>
</dbReference>
<feature type="domain" description="Helicase C-terminal" evidence="15">
    <location>
        <begin position="358"/>
        <end position="516"/>
    </location>
</feature>
<dbReference type="Pfam" id="PF00636">
    <property type="entry name" value="Ribonuclease_3"/>
    <property type="match status" value="2"/>
</dbReference>
<comment type="similarity">
    <text evidence="10">Belongs to the helicase family. Dicer subfamily.</text>
</comment>
<dbReference type="PANTHER" id="PTHR14950:SF37">
    <property type="entry name" value="ENDORIBONUCLEASE DICER"/>
    <property type="match status" value="1"/>
</dbReference>
<evidence type="ECO:0000313" key="18">
    <source>
        <dbReference type="Proteomes" id="UP000248340"/>
    </source>
</evidence>
<dbReference type="InterPro" id="IPR001650">
    <property type="entry name" value="Helicase_C-like"/>
</dbReference>
<organism evidence="17 18">
    <name type="scientific">Aspergillus uvarum CBS 121591</name>
    <dbReference type="NCBI Taxonomy" id="1448315"/>
    <lineage>
        <taxon>Eukaryota</taxon>
        <taxon>Fungi</taxon>
        <taxon>Dikarya</taxon>
        <taxon>Ascomycota</taxon>
        <taxon>Pezizomycotina</taxon>
        <taxon>Eurotiomycetes</taxon>
        <taxon>Eurotiomycetidae</taxon>
        <taxon>Eurotiales</taxon>
        <taxon>Aspergillaceae</taxon>
        <taxon>Aspergillus</taxon>
        <taxon>Aspergillus subgen. Circumdati</taxon>
    </lineage>
</organism>
<feature type="compositionally biased region" description="Basic and acidic residues" evidence="12">
    <location>
        <begin position="802"/>
        <end position="815"/>
    </location>
</feature>
<dbReference type="STRING" id="1448315.A0A319CTT9"/>
<evidence type="ECO:0000256" key="8">
    <source>
        <dbReference type="ARBA" id="ARBA00023118"/>
    </source>
</evidence>
<dbReference type="InterPro" id="IPR014001">
    <property type="entry name" value="Helicase_ATP-bd"/>
</dbReference>
<evidence type="ECO:0000256" key="1">
    <source>
        <dbReference type="ARBA" id="ARBA00022721"/>
    </source>
</evidence>
<dbReference type="Gene3D" id="3.30.160.380">
    <property type="entry name" value="Dicer dimerisation domain"/>
    <property type="match status" value="1"/>
</dbReference>
<feature type="region of interest" description="Disordered" evidence="12">
    <location>
        <begin position="802"/>
        <end position="827"/>
    </location>
</feature>
<keyword evidence="6" id="KW-0067">ATP-binding</keyword>
<dbReference type="RefSeq" id="XP_025496357.1">
    <property type="nucleotide sequence ID" value="XM_025640067.1"/>
</dbReference>
<feature type="coiled-coil region" evidence="11">
    <location>
        <begin position="488"/>
        <end position="515"/>
    </location>
</feature>
<dbReference type="CDD" id="cd00593">
    <property type="entry name" value="RIBOc"/>
    <property type="match status" value="2"/>
</dbReference>
<keyword evidence="3" id="KW-0547">Nucleotide-binding</keyword>
<dbReference type="InterPro" id="IPR011545">
    <property type="entry name" value="DEAD/DEAH_box_helicase_dom"/>
</dbReference>
<evidence type="ECO:0000256" key="4">
    <source>
        <dbReference type="ARBA" id="ARBA00022801"/>
    </source>
</evidence>
<dbReference type="GO" id="GO:0050688">
    <property type="term" value="P:regulation of defense response to virus"/>
    <property type="evidence" value="ECO:0007669"/>
    <property type="project" value="UniProtKB-KW"/>
</dbReference>
<evidence type="ECO:0000256" key="5">
    <source>
        <dbReference type="ARBA" id="ARBA00022806"/>
    </source>
</evidence>
<dbReference type="Pfam" id="PF03368">
    <property type="entry name" value="Dicer_dimer"/>
    <property type="match status" value="1"/>
</dbReference>
<reference evidence="17 18" key="1">
    <citation type="submission" date="2016-12" db="EMBL/GenBank/DDBJ databases">
        <title>The genomes of Aspergillus section Nigri reveals drivers in fungal speciation.</title>
        <authorList>
            <consortium name="DOE Joint Genome Institute"/>
            <person name="Vesth T.C."/>
            <person name="Nybo J."/>
            <person name="Theobald S."/>
            <person name="Brandl J."/>
            <person name="Frisvad J.C."/>
            <person name="Nielsen K.F."/>
            <person name="Lyhne E.K."/>
            <person name="Kogle M.E."/>
            <person name="Kuo A."/>
            <person name="Riley R."/>
            <person name="Clum A."/>
            <person name="Nolan M."/>
            <person name="Lipzen A."/>
            <person name="Salamov A."/>
            <person name="Henrissat B."/>
            <person name="Wiebenga A."/>
            <person name="De Vries R.P."/>
            <person name="Grigoriev I.V."/>
            <person name="Mortensen U.H."/>
            <person name="Andersen M.R."/>
            <person name="Baker S.E."/>
        </authorList>
    </citation>
    <scope>NUCLEOTIDE SEQUENCE [LARGE SCALE GENOMIC DNA]</scope>
    <source>
        <strain evidence="17 18">CBS 121591</strain>
    </source>
</reference>
<dbReference type="Pfam" id="PF00271">
    <property type="entry name" value="Helicase_C"/>
    <property type="match status" value="1"/>
</dbReference>
<keyword evidence="18" id="KW-1185">Reference proteome</keyword>
<dbReference type="PROSITE" id="PS51192">
    <property type="entry name" value="HELICASE_ATP_BIND_1"/>
    <property type="match status" value="1"/>
</dbReference>
<dbReference type="PROSITE" id="PS51327">
    <property type="entry name" value="DICER_DSRBF"/>
    <property type="match status" value="1"/>
</dbReference>
<dbReference type="VEuPathDB" id="FungiDB:BO82DRAFT_418474"/>
<evidence type="ECO:0000256" key="2">
    <source>
        <dbReference type="ARBA" id="ARBA00022737"/>
    </source>
</evidence>
<dbReference type="GO" id="GO:0030422">
    <property type="term" value="P:siRNA processing"/>
    <property type="evidence" value="ECO:0007669"/>
    <property type="project" value="TreeGrafter"/>
</dbReference>
<evidence type="ECO:0000256" key="7">
    <source>
        <dbReference type="ARBA" id="ARBA00022884"/>
    </source>
</evidence>
<keyword evidence="5 17" id="KW-0347">Helicase</keyword>
<keyword evidence="4" id="KW-0378">Hydrolase</keyword>
<dbReference type="InterPro" id="IPR027417">
    <property type="entry name" value="P-loop_NTPase"/>
</dbReference>
<dbReference type="InterPro" id="IPR038248">
    <property type="entry name" value="Dicer_dimer_sf"/>
</dbReference>
<dbReference type="PROSITE" id="PS50142">
    <property type="entry name" value="RNASE_3_2"/>
    <property type="match status" value="2"/>
</dbReference>
<feature type="domain" description="RNase III" evidence="13">
    <location>
        <begin position="1085"/>
        <end position="1268"/>
    </location>
</feature>
<dbReference type="SMART" id="SM00487">
    <property type="entry name" value="DEXDc"/>
    <property type="match status" value="1"/>
</dbReference>
<dbReference type="InterPro" id="IPR000999">
    <property type="entry name" value="RNase_III_dom"/>
</dbReference>
<dbReference type="PROSITE" id="PS51194">
    <property type="entry name" value="HELICASE_CTER"/>
    <property type="match status" value="1"/>
</dbReference>
<sequence>MASSTGLHMDSTLEAEDVRNLLAREYQLEMLHESLRQNIIVVTPTGTGKTQIAILRILAEIDKGDREKFCWILCPTVALCEQHVQTMRTRLPPTWCRSFTGGDKVDHWKSKEIWEDALSGVRVAISTYQVLYDALQHAYLNIHQLSLLIFDEAHHCVKSNAANRIMREFYHKRVNKSVSCGPYILGLTASPILSELSCLEVVEKNLDSICRTPRRHYGQLLQFANKPMVLPRQPPPSPVNRHNKSIVLISLSQLLKAHEGIDYQEKIDAKRLNEITRFLKCAEALNHELGSWPATNYMLQSISYFKSRMRMHAEKSTRYHPGKEYAMEIFCQLGNLEAFSSEIRPEDVSPNCMCLLTALQEEYSKEFRGLIFVTQRATVLAMKWLIETHPLVRDLFRCGTFIGMSTAQPSKTELGNLHEINSQSETLHRFHEGSLNLIITTDALEEGIDIPDCNTVFNFNCHLSLKSYIQRRGRARKKHAKFIVIAEDEALVQTLKQLEQQENELAQTLQEERLISAHVMDTENLARDALHFYIETTGAKLTMPEAIRHLFHFCSNLPAQPHVSNKPIFRFETLSSGQIRGFVMLPNSMDPSLHQFTSSCTWLKRKHAKEDAALQAYKALFDAGLVNDHLVPTTSHEILDMGVLAQSHYTIQGQLNPWHELGRLWSSNQTLYSHELRIKRSEGIESRVFIILSSCITETISIPLFEDSETSFTALVSSGHPVSIDISLCQKVTELIMQSVHRNRASGDCMNFPFGLVPEERESLLVEFLESYSGTTSLAQQLSKNHHPNIWGLLRKSERHSRPQKLESWDQHTFKSSDSSEASTEVKAKIKPLTRRRNFLQSPSATHRASTIPATEIRRTPEMQNLFIEELSVDKLPSRFAEVALLVPSIFHEIGMHWSARTLQRHIYSKFEMTQQGIQLLKTAIDPLNIEDRSTFRRLVFIGDMIMNFLISRQLFLHQTLWHEGLLSQSKHSIVSDQQLARTVSRTGLDKFLVTTCFNGRKWVLRMLSMSLADAEPSPPRQVGIALLAALAKALAGSAFLANGLEQAATYLAVIVPRIKTWNVSSLYDGVYLNSRRSCSTATAMDGLEQLLEYRFTDKSLAVEAMTHPSYIGISATSSYGRLSFLGASVLDWIIVSSLIHTNVASNTKRLQSVRAALLNNTFLTFICLMFYTEGIKSDIQVDDNHNARTITRTYSIHLWHFLRSNSNALSEQISTLVHRSSKKVDLISQDLWGLGPYPWARLSDLGNIEALSSIIQSIFGAIYIDSKATEEACMGFAERLNILPLLRHLTSRQIETDHPKDALQVLLSGHKISYDIHRNEEIPMALRCRLLVDGSEVMIVEGQMNRDAITTLAAEKAIHLVSAGSIF</sequence>
<dbReference type="GO" id="GO:0004525">
    <property type="term" value="F:ribonuclease III activity"/>
    <property type="evidence" value="ECO:0007669"/>
    <property type="project" value="InterPro"/>
</dbReference>
<evidence type="ECO:0000256" key="11">
    <source>
        <dbReference type="SAM" id="Coils"/>
    </source>
</evidence>
<evidence type="ECO:0000256" key="6">
    <source>
        <dbReference type="ARBA" id="ARBA00022840"/>
    </source>
</evidence>
<dbReference type="PANTHER" id="PTHR14950">
    <property type="entry name" value="DICER-RELATED"/>
    <property type="match status" value="1"/>
</dbReference>
<dbReference type="SMART" id="SM00535">
    <property type="entry name" value="RIBOc"/>
    <property type="match status" value="2"/>
</dbReference>
<keyword evidence="7 10" id="KW-0694">RNA-binding</keyword>